<gene>
    <name evidence="2" type="ORF">KME15_22810</name>
</gene>
<accession>A0A951QF06</accession>
<reference evidence="2" key="1">
    <citation type="submission" date="2021-05" db="EMBL/GenBank/DDBJ databases">
        <authorList>
            <person name="Pietrasiak N."/>
            <person name="Ward R."/>
            <person name="Stajich J.E."/>
            <person name="Kurbessoian T."/>
        </authorList>
    </citation>
    <scope>NUCLEOTIDE SEQUENCE</scope>
    <source>
        <strain evidence="2">UHER 2000/2452</strain>
    </source>
</reference>
<reference evidence="2" key="2">
    <citation type="journal article" date="2022" name="Microbiol. Resour. Announc.">
        <title>Metagenome Sequencing to Explore Phylogenomics of Terrestrial Cyanobacteria.</title>
        <authorList>
            <person name="Ward R.D."/>
            <person name="Stajich J.E."/>
            <person name="Johansen J.R."/>
            <person name="Huntemann M."/>
            <person name="Clum A."/>
            <person name="Foster B."/>
            <person name="Foster B."/>
            <person name="Roux S."/>
            <person name="Palaniappan K."/>
            <person name="Varghese N."/>
            <person name="Mukherjee S."/>
            <person name="Reddy T.B.K."/>
            <person name="Daum C."/>
            <person name="Copeland A."/>
            <person name="Chen I.A."/>
            <person name="Ivanova N.N."/>
            <person name="Kyrpides N.C."/>
            <person name="Shapiro N."/>
            <person name="Eloe-Fadrosh E.A."/>
            <person name="Pietrasiak N."/>
        </authorList>
    </citation>
    <scope>NUCLEOTIDE SEQUENCE</scope>
    <source>
        <strain evidence="2">UHER 2000/2452</strain>
    </source>
</reference>
<protein>
    <submittedName>
        <fullName evidence="2">Uncharacterized protein</fullName>
    </submittedName>
</protein>
<dbReference type="AlphaFoldDB" id="A0A951QF06"/>
<proteinExistence type="predicted"/>
<evidence type="ECO:0000313" key="2">
    <source>
        <dbReference type="EMBL" id="MBW4661513.1"/>
    </source>
</evidence>
<name>A0A951QF06_9CYAN</name>
<feature type="region of interest" description="Disordered" evidence="1">
    <location>
        <begin position="1"/>
        <end position="33"/>
    </location>
</feature>
<organism evidence="2 3">
    <name type="scientific">Drouetiella hepatica Uher 2000/2452</name>
    <dbReference type="NCBI Taxonomy" id="904376"/>
    <lineage>
        <taxon>Bacteria</taxon>
        <taxon>Bacillati</taxon>
        <taxon>Cyanobacteriota</taxon>
        <taxon>Cyanophyceae</taxon>
        <taxon>Oculatellales</taxon>
        <taxon>Oculatellaceae</taxon>
        <taxon>Drouetiella</taxon>
    </lineage>
</organism>
<comment type="caution">
    <text evidence="2">The sequence shown here is derived from an EMBL/GenBank/DDBJ whole genome shotgun (WGS) entry which is preliminary data.</text>
</comment>
<dbReference type="Proteomes" id="UP000757435">
    <property type="component" value="Unassembled WGS sequence"/>
</dbReference>
<evidence type="ECO:0000313" key="3">
    <source>
        <dbReference type="Proteomes" id="UP000757435"/>
    </source>
</evidence>
<evidence type="ECO:0000256" key="1">
    <source>
        <dbReference type="SAM" id="MobiDB-lite"/>
    </source>
</evidence>
<sequence>MPNSAMYPDRPIAHSSNSSPTRSPPPQFDRPLSHPIVTTQHSIAELTMPLRPHTMRSQLLQFDCEPMQCYCSRYNAIATRHNAIANVRYAKKPLGKLSRLVG</sequence>
<dbReference type="EMBL" id="JAHHHD010000038">
    <property type="protein sequence ID" value="MBW4661513.1"/>
    <property type="molecule type" value="Genomic_DNA"/>
</dbReference>